<dbReference type="PANTHER" id="PTHR42110">
    <property type="entry name" value="L-ASPARAGINASE, PUTATIVE (AFU_ORTHOLOGUE AFUA_3G11890)-RELATED"/>
    <property type="match status" value="1"/>
</dbReference>
<dbReference type="PANTHER" id="PTHR42110:SF1">
    <property type="entry name" value="L-ASPARAGINASE, PUTATIVE (AFU_ORTHOLOGUE AFUA_3G11890)-RELATED"/>
    <property type="match status" value="1"/>
</dbReference>
<sequence>MTNPVLAEVLRGDQVESRHRGSVVVCDASGGKIMALGDVETPIFPRSAVKSIQALPFVESGAADAYGFGNRELALACASHNGEPEHAALAQSMLERAGLSEANMECGTHWPSRQQASLDLAASGKKPNQLHNNCSGKHSGFLCTCVHEGIDPTGYVTAEHRLQEMVRDAMESVTGAKHDPAHRGTDGCSIPTYAVPLESLALGFASMATGEGLGPQRASAAKRLFTACMAEPFLVAGTDRADTALMQAGTGRIMVKIGAEGVFCGAIPELGIGFALKCDDGAARAAEAIVARLLEMLLRGDEDLAPKLKAMANPVFKNWNGITVGGIRTPEAFQ</sequence>
<name>A0A8J3GKA9_9HYPH</name>
<dbReference type="AlphaFoldDB" id="A0A8J3GKA9"/>
<proteinExistence type="predicted"/>
<dbReference type="RefSeq" id="WP_189501252.1">
    <property type="nucleotide sequence ID" value="NZ_BMZQ01000001.1"/>
</dbReference>
<evidence type="ECO:0000313" key="1">
    <source>
        <dbReference type="EMBL" id="GHD06260.1"/>
    </source>
</evidence>
<reference evidence="1" key="2">
    <citation type="submission" date="2020-09" db="EMBL/GenBank/DDBJ databases">
        <authorList>
            <person name="Sun Q."/>
            <person name="Kim S."/>
        </authorList>
    </citation>
    <scope>NUCLEOTIDE SEQUENCE</scope>
    <source>
        <strain evidence="1">KCTC 42249</strain>
    </source>
</reference>
<dbReference type="EMBL" id="BMZQ01000001">
    <property type="protein sequence ID" value="GHD06260.1"/>
    <property type="molecule type" value="Genomic_DNA"/>
</dbReference>
<dbReference type="InterPro" id="IPR010349">
    <property type="entry name" value="Asparaginase_II"/>
</dbReference>
<evidence type="ECO:0000313" key="2">
    <source>
        <dbReference type="Proteomes" id="UP000630142"/>
    </source>
</evidence>
<comment type="caution">
    <text evidence="1">The sequence shown here is derived from an EMBL/GenBank/DDBJ whole genome shotgun (WGS) entry which is preliminary data.</text>
</comment>
<keyword evidence="2" id="KW-1185">Reference proteome</keyword>
<dbReference type="Pfam" id="PF06089">
    <property type="entry name" value="Asparaginase_II"/>
    <property type="match status" value="1"/>
</dbReference>
<accession>A0A8J3GKA9</accession>
<protein>
    <submittedName>
        <fullName evidence="1">Asparaginase</fullName>
    </submittedName>
</protein>
<organism evidence="1 2">
    <name type="scientific">Tianweitania populi</name>
    <dbReference type="NCBI Taxonomy" id="1607949"/>
    <lineage>
        <taxon>Bacteria</taxon>
        <taxon>Pseudomonadati</taxon>
        <taxon>Pseudomonadota</taxon>
        <taxon>Alphaproteobacteria</taxon>
        <taxon>Hyphomicrobiales</taxon>
        <taxon>Phyllobacteriaceae</taxon>
        <taxon>Tianweitania</taxon>
    </lineage>
</organism>
<gene>
    <name evidence="1" type="ORF">GCM10016234_03410</name>
</gene>
<reference evidence="1" key="1">
    <citation type="journal article" date="2014" name="Int. J. Syst. Evol. Microbiol.">
        <title>Complete genome sequence of Corynebacterium casei LMG S-19264T (=DSM 44701T), isolated from a smear-ripened cheese.</title>
        <authorList>
            <consortium name="US DOE Joint Genome Institute (JGI-PGF)"/>
            <person name="Walter F."/>
            <person name="Albersmeier A."/>
            <person name="Kalinowski J."/>
            <person name="Ruckert C."/>
        </authorList>
    </citation>
    <scope>NUCLEOTIDE SEQUENCE</scope>
    <source>
        <strain evidence="1">KCTC 42249</strain>
    </source>
</reference>
<dbReference type="Proteomes" id="UP000630142">
    <property type="component" value="Unassembled WGS sequence"/>
</dbReference>